<sequence length="111" mass="12481">MELSHKCPSARNLVIIHKSLFFSSQMILMRPFRVHTITCHLTEYKIGNECCPMCPPGSRVKTDCTEFRSTSCLPCTDGTYMDRPNGLKRCTPCSTCDSGAAMLMFSTYVLK</sequence>
<accession>A0ABV0XXF5</accession>
<dbReference type="Proteomes" id="UP001469553">
    <property type="component" value="Unassembled WGS sequence"/>
</dbReference>
<protein>
    <recommendedName>
        <fullName evidence="1">TNFR-Cys domain-containing protein</fullName>
    </recommendedName>
</protein>
<organism evidence="2 3">
    <name type="scientific">Ameca splendens</name>
    <dbReference type="NCBI Taxonomy" id="208324"/>
    <lineage>
        <taxon>Eukaryota</taxon>
        <taxon>Metazoa</taxon>
        <taxon>Chordata</taxon>
        <taxon>Craniata</taxon>
        <taxon>Vertebrata</taxon>
        <taxon>Euteleostomi</taxon>
        <taxon>Actinopterygii</taxon>
        <taxon>Neopterygii</taxon>
        <taxon>Teleostei</taxon>
        <taxon>Neoteleostei</taxon>
        <taxon>Acanthomorphata</taxon>
        <taxon>Ovalentaria</taxon>
        <taxon>Atherinomorphae</taxon>
        <taxon>Cyprinodontiformes</taxon>
        <taxon>Goodeidae</taxon>
        <taxon>Ameca</taxon>
    </lineage>
</organism>
<dbReference type="PANTHER" id="PTHR46838:SF1">
    <property type="entry name" value="TUMOR NECROSIS FACTOR RECEPTOR SUPERFAMILY MEMBER 14"/>
    <property type="match status" value="1"/>
</dbReference>
<reference evidence="2 3" key="1">
    <citation type="submission" date="2021-06" db="EMBL/GenBank/DDBJ databases">
        <authorList>
            <person name="Palmer J.M."/>
        </authorList>
    </citation>
    <scope>NUCLEOTIDE SEQUENCE [LARGE SCALE GENOMIC DNA]</scope>
    <source>
        <strain evidence="2 3">AS_MEX2019</strain>
        <tissue evidence="2">Muscle</tissue>
    </source>
</reference>
<evidence type="ECO:0000313" key="2">
    <source>
        <dbReference type="EMBL" id="MEQ2286198.1"/>
    </source>
</evidence>
<dbReference type="PROSITE" id="PS00652">
    <property type="entry name" value="TNFR_NGFR_1"/>
    <property type="match status" value="1"/>
</dbReference>
<proteinExistence type="predicted"/>
<dbReference type="Pfam" id="PF00020">
    <property type="entry name" value="TNFR_c6"/>
    <property type="match status" value="1"/>
</dbReference>
<gene>
    <name evidence="2" type="ORF">AMECASPLE_039803</name>
</gene>
<evidence type="ECO:0000313" key="3">
    <source>
        <dbReference type="Proteomes" id="UP001469553"/>
    </source>
</evidence>
<dbReference type="InterPro" id="IPR001368">
    <property type="entry name" value="TNFR/NGFR_Cys_rich_reg"/>
</dbReference>
<feature type="domain" description="TNFR-Cys" evidence="1">
    <location>
        <begin position="39"/>
        <end position="72"/>
    </location>
</feature>
<evidence type="ECO:0000259" key="1">
    <source>
        <dbReference type="PROSITE" id="PS00652"/>
    </source>
</evidence>
<dbReference type="Gene3D" id="2.10.50.10">
    <property type="entry name" value="Tumor Necrosis Factor Receptor, subunit A, domain 2"/>
    <property type="match status" value="1"/>
</dbReference>
<keyword evidence="3" id="KW-1185">Reference proteome</keyword>
<comment type="caution">
    <text evidence="2">The sequence shown here is derived from an EMBL/GenBank/DDBJ whole genome shotgun (WGS) entry which is preliminary data.</text>
</comment>
<dbReference type="SUPFAM" id="SSF57586">
    <property type="entry name" value="TNF receptor-like"/>
    <property type="match status" value="1"/>
</dbReference>
<name>A0ABV0XXF5_9TELE</name>
<dbReference type="EMBL" id="JAHRIP010018559">
    <property type="protein sequence ID" value="MEQ2286198.1"/>
    <property type="molecule type" value="Genomic_DNA"/>
</dbReference>
<dbReference type="PANTHER" id="PTHR46838">
    <property type="entry name" value="TUMOR NECROSIS FACTOR RECEPTOR SUPERFAMILY MEMBER 14"/>
    <property type="match status" value="1"/>
</dbReference>